<dbReference type="InterPro" id="IPR054491">
    <property type="entry name" value="MGH1-like_GH"/>
</dbReference>
<dbReference type="AlphaFoldDB" id="A0AAD8X837"/>
<dbReference type="Pfam" id="PF22422">
    <property type="entry name" value="MGH1-like_GH"/>
    <property type="match status" value="2"/>
</dbReference>
<dbReference type="GeneID" id="85398971"/>
<dbReference type="InterPro" id="IPR012341">
    <property type="entry name" value="6hp_glycosidase-like_sf"/>
</dbReference>
<dbReference type="GO" id="GO:0005975">
    <property type="term" value="P:carbohydrate metabolic process"/>
    <property type="evidence" value="ECO:0007669"/>
    <property type="project" value="InterPro"/>
</dbReference>
<evidence type="ECO:0000259" key="1">
    <source>
        <dbReference type="Pfam" id="PF22422"/>
    </source>
</evidence>
<dbReference type="Proteomes" id="UP001244207">
    <property type="component" value="Unassembled WGS sequence"/>
</dbReference>
<dbReference type="SUPFAM" id="SSF48208">
    <property type="entry name" value="Six-hairpin glycosidases"/>
    <property type="match status" value="1"/>
</dbReference>
<accession>A0AAD8X837</accession>
<evidence type="ECO:0000313" key="3">
    <source>
        <dbReference type="Proteomes" id="UP001244207"/>
    </source>
</evidence>
<dbReference type="RefSeq" id="XP_060357488.1">
    <property type="nucleotide sequence ID" value="XM_060515073.1"/>
</dbReference>
<gene>
    <name evidence="2" type="ORF">BDZ83DRAFT_758704</name>
</gene>
<dbReference type="InterPro" id="IPR008928">
    <property type="entry name" value="6-hairpin_glycosidase_sf"/>
</dbReference>
<dbReference type="Gene3D" id="1.50.10.10">
    <property type="match status" value="1"/>
</dbReference>
<dbReference type="EMBL" id="JAHMHS010000257">
    <property type="protein sequence ID" value="KAK1704789.1"/>
    <property type="molecule type" value="Genomic_DNA"/>
</dbReference>
<proteinExistence type="predicted"/>
<sequence length="244" mass="27882">MVRAEHKFTKKAILMSKLWMNKVWSWDHCFNALAIASLDQQLGLDQLTVVFDHQAPDGRLPDSIVWQDVEWGFTKPPIQGWALSRLLAQGDTSRLPFWAHGNDSGWDNSTAFDSTPMTVGPDLAAYIFLQASCLEQVAERLRHENEAEKWANMRRFLINALIEEFWDGESFLLKNAITGETFKTTALLQFMPLAAARHLPDEVVDKMITYIVSKHFSEWGLATEELASPHYESDGYWRGPIWAP</sequence>
<name>A0AAD8X837_GLOAC</name>
<organism evidence="2 3">
    <name type="scientific">Glomerella acutata</name>
    <name type="common">Colletotrichum acutatum</name>
    <dbReference type="NCBI Taxonomy" id="27357"/>
    <lineage>
        <taxon>Eukaryota</taxon>
        <taxon>Fungi</taxon>
        <taxon>Dikarya</taxon>
        <taxon>Ascomycota</taxon>
        <taxon>Pezizomycotina</taxon>
        <taxon>Sordariomycetes</taxon>
        <taxon>Hypocreomycetidae</taxon>
        <taxon>Glomerellales</taxon>
        <taxon>Glomerellaceae</taxon>
        <taxon>Colletotrichum</taxon>
        <taxon>Colletotrichum acutatum species complex</taxon>
    </lineage>
</organism>
<feature type="domain" description="Mannosylglycerate hydrolase MGH1-like glycoside hydrolase" evidence="1">
    <location>
        <begin position="99"/>
        <end position="243"/>
    </location>
</feature>
<comment type="caution">
    <text evidence="2">The sequence shown here is derived from an EMBL/GenBank/DDBJ whole genome shotgun (WGS) entry which is preliminary data.</text>
</comment>
<keyword evidence="2" id="KW-0326">Glycosidase</keyword>
<evidence type="ECO:0000313" key="2">
    <source>
        <dbReference type="EMBL" id="KAK1704789.1"/>
    </source>
</evidence>
<keyword evidence="2" id="KW-0378">Hydrolase</keyword>
<protein>
    <submittedName>
        <fullName evidence="2">Six-hairpin glycosidase-like protein</fullName>
    </submittedName>
</protein>
<reference evidence="2" key="1">
    <citation type="submission" date="2021-12" db="EMBL/GenBank/DDBJ databases">
        <title>Comparative genomics, transcriptomics and evolutionary studies reveal genomic signatures of adaptation to plant cell wall in hemibiotrophic fungi.</title>
        <authorList>
            <consortium name="DOE Joint Genome Institute"/>
            <person name="Baroncelli R."/>
            <person name="Diaz J.F."/>
            <person name="Benocci T."/>
            <person name="Peng M."/>
            <person name="Battaglia E."/>
            <person name="Haridas S."/>
            <person name="Andreopoulos W."/>
            <person name="Labutti K."/>
            <person name="Pangilinan J."/>
            <person name="Floch G.L."/>
            <person name="Makela M.R."/>
            <person name="Henrissat B."/>
            <person name="Grigoriev I.V."/>
            <person name="Crouch J.A."/>
            <person name="De Vries R.P."/>
            <person name="Sukno S.A."/>
            <person name="Thon M.R."/>
        </authorList>
    </citation>
    <scope>NUCLEOTIDE SEQUENCE</scope>
    <source>
        <strain evidence="2">CBS 112980</strain>
    </source>
</reference>
<keyword evidence="3" id="KW-1185">Reference proteome</keyword>
<feature type="domain" description="Mannosylglycerate hydrolase MGH1-like glycoside hydrolase" evidence="1">
    <location>
        <begin position="22"/>
        <end position="93"/>
    </location>
</feature>
<dbReference type="GO" id="GO:0016798">
    <property type="term" value="F:hydrolase activity, acting on glycosyl bonds"/>
    <property type="evidence" value="ECO:0007669"/>
    <property type="project" value="UniProtKB-KW"/>
</dbReference>